<evidence type="ECO:0000256" key="3">
    <source>
        <dbReference type="SAM" id="Phobius"/>
    </source>
</evidence>
<dbReference type="AlphaFoldDB" id="A0A7V4WWE0"/>
<dbReference type="Pfam" id="PF01066">
    <property type="entry name" value="CDP-OH_P_transf"/>
    <property type="match status" value="1"/>
</dbReference>
<organism evidence="4">
    <name type="scientific">Caldithrix abyssi</name>
    <dbReference type="NCBI Taxonomy" id="187145"/>
    <lineage>
        <taxon>Bacteria</taxon>
        <taxon>Pseudomonadati</taxon>
        <taxon>Calditrichota</taxon>
        <taxon>Calditrichia</taxon>
        <taxon>Calditrichales</taxon>
        <taxon>Calditrichaceae</taxon>
        <taxon>Caldithrix</taxon>
    </lineage>
</organism>
<dbReference type="Gene3D" id="1.20.120.1760">
    <property type="match status" value="1"/>
</dbReference>
<dbReference type="EMBL" id="DRQG01000114">
    <property type="protein sequence ID" value="HGY56492.1"/>
    <property type="molecule type" value="Genomic_DNA"/>
</dbReference>
<dbReference type="InterPro" id="IPR000462">
    <property type="entry name" value="CDP-OH_P_trans"/>
</dbReference>
<dbReference type="PROSITE" id="PS00379">
    <property type="entry name" value="CDP_ALCOHOL_P_TRANSF"/>
    <property type="match status" value="1"/>
</dbReference>
<dbReference type="GO" id="GO:0016020">
    <property type="term" value="C:membrane"/>
    <property type="evidence" value="ECO:0007669"/>
    <property type="project" value="InterPro"/>
</dbReference>
<comment type="similarity">
    <text evidence="2">Belongs to the CDP-alcohol phosphatidyltransferase class-I family.</text>
</comment>
<protein>
    <submittedName>
        <fullName evidence="4">CDP-alcohol phosphatidyltransferase family protein</fullName>
    </submittedName>
</protein>
<sequence length="293" mass="33989">MGIIKEYRQSLKLTDAEEPLDLYFYRIISFVFVKLIYPLPVTPNQLSILAMIMGIVSGYFFAGATAEDYARAALFYSIYYLFDLSDGQVARLKKNGTRLGRIIDGIADYVTHGAIYIGLGIGLSRVTGEPLQSWLLVLATLLSLLFHVVLFDFYRNRYLEYYYGSISLYGEDLQLFKDEYLALKKQGGNYVKRFIYFVYLKYLGLQQFFTKNNTEKTFAFDRDDFLRRNKPVIRLWSLMGSSLHITLLIILAMLNKIYFYFYILLFGINAYAFVMLTIQYFTDRSTKPAGEDA</sequence>
<feature type="transmembrane region" description="Helical" evidence="3">
    <location>
        <begin position="133"/>
        <end position="154"/>
    </location>
</feature>
<keyword evidence="1 2" id="KW-0808">Transferase</keyword>
<comment type="caution">
    <text evidence="4">The sequence shown here is derived from an EMBL/GenBank/DDBJ whole genome shotgun (WGS) entry which is preliminary data.</text>
</comment>
<name>A0A7V4WWE0_CALAY</name>
<feature type="transmembrane region" description="Helical" evidence="3">
    <location>
        <begin position="106"/>
        <end position="127"/>
    </location>
</feature>
<dbReference type="Proteomes" id="UP000885779">
    <property type="component" value="Unassembled WGS sequence"/>
</dbReference>
<feature type="transmembrane region" description="Helical" evidence="3">
    <location>
        <begin position="46"/>
        <end position="63"/>
    </location>
</feature>
<feature type="transmembrane region" description="Helical" evidence="3">
    <location>
        <begin position="232"/>
        <end position="253"/>
    </location>
</feature>
<feature type="transmembrane region" description="Helical" evidence="3">
    <location>
        <begin position="22"/>
        <end position="39"/>
    </location>
</feature>
<reference evidence="4" key="1">
    <citation type="journal article" date="2020" name="mSystems">
        <title>Genome- and Community-Level Interaction Insights into Carbon Utilization and Element Cycling Functions of Hydrothermarchaeota in Hydrothermal Sediment.</title>
        <authorList>
            <person name="Zhou Z."/>
            <person name="Liu Y."/>
            <person name="Xu W."/>
            <person name="Pan J."/>
            <person name="Luo Z.H."/>
            <person name="Li M."/>
        </authorList>
    </citation>
    <scope>NUCLEOTIDE SEQUENCE [LARGE SCALE GENOMIC DNA]</scope>
    <source>
        <strain evidence="4">HyVt-577</strain>
    </source>
</reference>
<dbReference type="InterPro" id="IPR048254">
    <property type="entry name" value="CDP_ALCOHOL_P_TRANSF_CS"/>
</dbReference>
<feature type="transmembrane region" description="Helical" evidence="3">
    <location>
        <begin position="259"/>
        <end position="278"/>
    </location>
</feature>
<keyword evidence="3" id="KW-0812">Transmembrane</keyword>
<evidence type="ECO:0000256" key="2">
    <source>
        <dbReference type="RuleBase" id="RU003750"/>
    </source>
</evidence>
<keyword evidence="3" id="KW-1133">Transmembrane helix</keyword>
<proteinExistence type="inferred from homology"/>
<dbReference type="InterPro" id="IPR043130">
    <property type="entry name" value="CDP-OH_PTrfase_TM_dom"/>
</dbReference>
<dbReference type="GO" id="GO:0008654">
    <property type="term" value="P:phospholipid biosynthetic process"/>
    <property type="evidence" value="ECO:0007669"/>
    <property type="project" value="InterPro"/>
</dbReference>
<dbReference type="GO" id="GO:0016780">
    <property type="term" value="F:phosphotransferase activity, for other substituted phosphate groups"/>
    <property type="evidence" value="ECO:0007669"/>
    <property type="project" value="InterPro"/>
</dbReference>
<gene>
    <name evidence="4" type="ORF">ENK44_12355</name>
</gene>
<evidence type="ECO:0000256" key="1">
    <source>
        <dbReference type="ARBA" id="ARBA00022679"/>
    </source>
</evidence>
<accession>A0A7V4WWE0</accession>
<keyword evidence="3" id="KW-0472">Membrane</keyword>
<evidence type="ECO:0000313" key="4">
    <source>
        <dbReference type="EMBL" id="HGY56492.1"/>
    </source>
</evidence>